<dbReference type="InterPro" id="IPR012337">
    <property type="entry name" value="RNaseH-like_sf"/>
</dbReference>
<accession>A0A4Y6U8P7</accession>
<dbReference type="AlphaFoldDB" id="A0A4Y6U8P7"/>
<dbReference type="Proteomes" id="UP000318709">
    <property type="component" value="Chromosome"/>
</dbReference>
<evidence type="ECO:0000313" key="2">
    <source>
        <dbReference type="EMBL" id="QDH13833.1"/>
    </source>
</evidence>
<dbReference type="InterPro" id="IPR036397">
    <property type="entry name" value="RNaseH_sf"/>
</dbReference>
<dbReference type="Pfam" id="PF09299">
    <property type="entry name" value="Mu-transpos_C"/>
    <property type="match status" value="1"/>
</dbReference>
<dbReference type="GO" id="GO:0004803">
    <property type="term" value="F:transposase activity"/>
    <property type="evidence" value="ECO:0007669"/>
    <property type="project" value="InterPro"/>
</dbReference>
<dbReference type="InterPro" id="IPR015378">
    <property type="entry name" value="Transposase-like_Mu_C"/>
</dbReference>
<gene>
    <name evidence="2" type="ORF">E3E12_06135</name>
</gene>
<dbReference type="GO" id="GO:0015074">
    <property type="term" value="P:DNA integration"/>
    <property type="evidence" value="ECO:0007669"/>
    <property type="project" value="InterPro"/>
</dbReference>
<evidence type="ECO:0000259" key="1">
    <source>
        <dbReference type="PROSITE" id="PS51702"/>
    </source>
</evidence>
<dbReference type="OrthoDB" id="5287589at2"/>
<dbReference type="SUPFAM" id="SSF53098">
    <property type="entry name" value="Ribonuclease H-like"/>
    <property type="match status" value="1"/>
</dbReference>
<dbReference type="SUPFAM" id="SSF46955">
    <property type="entry name" value="Putative DNA-binding domain"/>
    <property type="match status" value="1"/>
</dbReference>
<name>A0A4Y6U8P7_9PROT</name>
<keyword evidence="3" id="KW-1185">Reference proteome</keyword>
<dbReference type="SUPFAM" id="SSF50610">
    <property type="entry name" value="mu transposase, C-terminal domain"/>
    <property type="match status" value="1"/>
</dbReference>
<dbReference type="GO" id="GO:0003677">
    <property type="term" value="F:DNA binding"/>
    <property type="evidence" value="ECO:0007669"/>
    <property type="project" value="InterPro"/>
</dbReference>
<dbReference type="Gene3D" id="1.10.10.60">
    <property type="entry name" value="Homeodomain-like"/>
    <property type="match status" value="2"/>
</dbReference>
<dbReference type="Pfam" id="PF02914">
    <property type="entry name" value="DDE_2"/>
    <property type="match status" value="1"/>
</dbReference>
<dbReference type="PROSITE" id="PS51702">
    <property type="entry name" value="HTH_MU"/>
    <property type="match status" value="1"/>
</dbReference>
<dbReference type="InterPro" id="IPR003314">
    <property type="entry name" value="Mu-type_HTH"/>
</dbReference>
<dbReference type="Gene3D" id="2.30.30.130">
    <property type="entry name" value="Transposase, Mu, C-terminal"/>
    <property type="match status" value="1"/>
</dbReference>
<dbReference type="Gene3D" id="1.10.10.10">
    <property type="entry name" value="Winged helix-like DNA-binding domain superfamily/Winged helix DNA-binding domain"/>
    <property type="match status" value="1"/>
</dbReference>
<sequence length="643" mass="71506">MNRQFYGLQELADLALPGLASAKKNVWKKAQRQGWLSPNQKGITWRERQGRGGGIELAVSCLPRPAQLALAMREARAATKDNTPGKTEDFGELWQAYSQASAANKERAQMKLQAVTAIALLREGGTPVRQSLEMIAQETGRSVATLKRWRQQVHNVPRPHWLPCLLRVAGSGGVEAVCDADAFAFYVADYLRPEKPDHAACYRRLKAVAAVKGWVIPTAITLRRRLQREVPREVVLLRREGLDAAKRVVPVQERDRAVFHALEAVNADGHRWDVMVRWPDGTTSRPLMVAWQDLYSGMILGWAVDKTETTDVIQLSYGRMVERYGIPAHAYLDNGRAFASKRMTGGAKTRFRFKHKVGDPVGVMGLLGTEVHFVQPYSGQSKPIERAWRDFARDTAKHPAFAGAYTGNTTATKPSNYGEAAVPLSTFIEVVGQAIDEHNAREGRRSTVCGGVKSFRQVFEESCAVSPITKPTHAQRHLWLLAAENVAVNQREGSFRLFGARYAAAFLSQHLGSKVVVRFDPDNLAQAVHVYDLQGHHLGDAGLVSQIAFNSTTEARAHARRQKAHLKLVKSRARDFVEHTPAEIAAMLPSAPQQPHPESTVVRPLRPRALTVQKQNPTPFMEDEEADTRRDARIFHLLRAAQG</sequence>
<dbReference type="InterPro" id="IPR009057">
    <property type="entry name" value="Homeodomain-like_sf"/>
</dbReference>
<dbReference type="InterPro" id="IPR036388">
    <property type="entry name" value="WH-like_DNA-bd_sf"/>
</dbReference>
<protein>
    <submittedName>
        <fullName evidence="2">Transposase</fullName>
    </submittedName>
</protein>
<dbReference type="GO" id="GO:0006313">
    <property type="term" value="P:DNA transposition"/>
    <property type="evidence" value="ECO:0007669"/>
    <property type="project" value="InterPro"/>
</dbReference>
<dbReference type="InterPro" id="IPR009061">
    <property type="entry name" value="DNA-bd_dom_put_sf"/>
</dbReference>
<feature type="domain" description="HTH Mu-type" evidence="1">
    <location>
        <begin position="4"/>
        <end position="78"/>
    </location>
</feature>
<dbReference type="Gene3D" id="3.30.420.10">
    <property type="entry name" value="Ribonuclease H-like superfamily/Ribonuclease H"/>
    <property type="match status" value="1"/>
</dbReference>
<dbReference type="RefSeq" id="WP_141443541.1">
    <property type="nucleotide sequence ID" value="NZ_CP038231.1"/>
</dbReference>
<dbReference type="InterPro" id="IPR009004">
    <property type="entry name" value="Transposase_Mu_C"/>
</dbReference>
<dbReference type="InterPro" id="IPR015126">
    <property type="entry name" value="Mu_I-gamma"/>
</dbReference>
<organism evidence="2 3">
    <name type="scientific">Formicincola oecophyllae</name>
    <dbReference type="NCBI Taxonomy" id="2558361"/>
    <lineage>
        <taxon>Bacteria</taxon>
        <taxon>Pseudomonadati</taxon>
        <taxon>Pseudomonadota</taxon>
        <taxon>Alphaproteobacteria</taxon>
        <taxon>Acetobacterales</taxon>
        <taxon>Acetobacteraceae</taxon>
        <taxon>Formicincola</taxon>
    </lineage>
</organism>
<dbReference type="InterPro" id="IPR004189">
    <property type="entry name" value="Phage_Mu_transposase"/>
</dbReference>
<dbReference type="Pfam" id="PF09039">
    <property type="entry name" value="HTH_Tnp_Mu_2"/>
    <property type="match status" value="1"/>
</dbReference>
<reference evidence="2 3" key="1">
    <citation type="submission" date="2019-03" db="EMBL/GenBank/DDBJ databases">
        <title>The complete genome sequence of Swingsia_sp. F3b2 LMG30590(T).</title>
        <authorList>
            <person name="Chua K.-O."/>
            <person name="Chan K.-G."/>
            <person name="See-Too W.-S."/>
        </authorList>
    </citation>
    <scope>NUCLEOTIDE SEQUENCE [LARGE SCALE GENOMIC DNA]</scope>
    <source>
        <strain evidence="2 3">F3b2</strain>
    </source>
</reference>
<evidence type="ECO:0000313" key="3">
    <source>
        <dbReference type="Proteomes" id="UP000318709"/>
    </source>
</evidence>
<dbReference type="KEGG" id="swf:E3E12_06135"/>
<dbReference type="SUPFAM" id="SSF46689">
    <property type="entry name" value="Homeodomain-like"/>
    <property type="match status" value="2"/>
</dbReference>
<proteinExistence type="predicted"/>
<dbReference type="EMBL" id="CP038231">
    <property type="protein sequence ID" value="QDH13833.1"/>
    <property type="molecule type" value="Genomic_DNA"/>
</dbReference>